<sequence length="81" mass="9315">MNLIEIISAQFQSSVILIVSHVLPLIPVFSYSFPVHDYFRNWFSNWQTQIQLATQNCMQVANSLLDQPAQLLLLYNSSNDV</sequence>
<reference evidence="2" key="2">
    <citation type="journal article" date="2018" name="BMC Genomics">
        <title>Genomic insights into host adaptation between the wheat stripe rust pathogen (Puccinia striiformis f. sp. tritici) and the barley stripe rust pathogen (Puccinia striiformis f. sp. hordei).</title>
        <authorList>
            <person name="Xia C."/>
            <person name="Wang M."/>
            <person name="Yin C."/>
            <person name="Cornejo O.E."/>
            <person name="Hulbert S.H."/>
            <person name="Chen X."/>
        </authorList>
    </citation>
    <scope>NUCLEOTIDE SEQUENCE [LARGE SCALE GENOMIC DNA]</scope>
    <source>
        <strain evidence="2">93TX-2</strain>
    </source>
</reference>
<comment type="caution">
    <text evidence="1">The sequence shown here is derived from an EMBL/GenBank/DDBJ whole genome shotgun (WGS) entry which is preliminary data.</text>
</comment>
<evidence type="ECO:0000313" key="2">
    <source>
        <dbReference type="Proteomes" id="UP000238274"/>
    </source>
</evidence>
<organism evidence="1 2">
    <name type="scientific">Puccinia striiformis</name>
    <dbReference type="NCBI Taxonomy" id="27350"/>
    <lineage>
        <taxon>Eukaryota</taxon>
        <taxon>Fungi</taxon>
        <taxon>Dikarya</taxon>
        <taxon>Basidiomycota</taxon>
        <taxon>Pucciniomycotina</taxon>
        <taxon>Pucciniomycetes</taxon>
        <taxon>Pucciniales</taxon>
        <taxon>Pucciniaceae</taxon>
        <taxon>Puccinia</taxon>
    </lineage>
</organism>
<keyword evidence="2" id="KW-1185">Reference proteome</keyword>
<proteinExistence type="predicted"/>
<accession>A0A2S4W9Q9</accession>
<dbReference type="AlphaFoldDB" id="A0A2S4W9Q9"/>
<dbReference type="Proteomes" id="UP000238274">
    <property type="component" value="Unassembled WGS sequence"/>
</dbReference>
<dbReference type="VEuPathDB" id="FungiDB:PSHT_05754"/>
<reference evidence="1 2" key="1">
    <citation type="submission" date="2017-12" db="EMBL/GenBank/DDBJ databases">
        <title>Gene loss provides genomic basis for host adaptation in cereal stripe rust fungi.</title>
        <authorList>
            <person name="Xia C."/>
        </authorList>
    </citation>
    <scope>NUCLEOTIDE SEQUENCE [LARGE SCALE GENOMIC DNA]</scope>
    <source>
        <strain evidence="1 2">93TX-2</strain>
    </source>
</reference>
<protein>
    <submittedName>
        <fullName evidence="1">Uncharacterized protein</fullName>
    </submittedName>
</protein>
<name>A0A2S4W9Q9_9BASI</name>
<gene>
    <name evidence="1" type="ORF">PSHT_05754</name>
</gene>
<dbReference type="EMBL" id="PKSM01000064">
    <property type="protein sequence ID" value="POW18496.1"/>
    <property type="molecule type" value="Genomic_DNA"/>
</dbReference>
<reference evidence="2" key="3">
    <citation type="journal article" date="2018" name="Mol. Plant Microbe Interact.">
        <title>Genome sequence resources for the wheat stripe rust pathogen (Puccinia striiformis f. sp. tritici) and the barley stripe rust pathogen (Puccinia striiformis f. sp. hordei).</title>
        <authorList>
            <person name="Xia C."/>
            <person name="Wang M."/>
            <person name="Yin C."/>
            <person name="Cornejo O.E."/>
            <person name="Hulbert S.H."/>
            <person name="Chen X."/>
        </authorList>
    </citation>
    <scope>NUCLEOTIDE SEQUENCE [LARGE SCALE GENOMIC DNA]</scope>
    <source>
        <strain evidence="2">93TX-2</strain>
    </source>
</reference>
<evidence type="ECO:0000313" key="1">
    <source>
        <dbReference type="EMBL" id="POW18496.1"/>
    </source>
</evidence>